<feature type="chain" id="PRO_5004671824" description="SAG family member" evidence="1">
    <location>
        <begin position="25"/>
        <end position="76"/>
    </location>
</feature>
<evidence type="ECO:0000313" key="2">
    <source>
        <dbReference type="EMBL" id="CDJ37998.1"/>
    </source>
</evidence>
<dbReference type="AlphaFoldDB" id="U6KRD4"/>
<keyword evidence="1" id="KW-0732">Signal</keyword>
<reference evidence="2" key="1">
    <citation type="submission" date="2013-10" db="EMBL/GenBank/DDBJ databases">
        <title>Genomic analysis of the causative agents of coccidiosis in chickens.</title>
        <authorList>
            <person name="Reid A.J."/>
            <person name="Blake D."/>
            <person name="Billington K."/>
            <person name="Browne H."/>
            <person name="Dunn M."/>
            <person name="Hung S."/>
            <person name="Kawahara F."/>
            <person name="Miranda-Saavedra D."/>
            <person name="Mourier T."/>
            <person name="Nagra H."/>
            <person name="Otto T.D."/>
            <person name="Rawlings N."/>
            <person name="Sanchez A."/>
            <person name="Sanders M."/>
            <person name="Subramaniam C."/>
            <person name="Tay Y."/>
            <person name="Dear P."/>
            <person name="Doerig C."/>
            <person name="Gruber A."/>
            <person name="Parkinson J."/>
            <person name="Shirley M."/>
            <person name="Wan K.L."/>
            <person name="Berriman M."/>
            <person name="Tomley F."/>
            <person name="Pain A."/>
        </authorList>
    </citation>
    <scope>NUCLEOTIDE SEQUENCE [LARGE SCALE GENOMIC DNA]</scope>
    <source>
        <strain evidence="2">Houghton</strain>
    </source>
</reference>
<proteinExistence type="predicted"/>
<organism evidence="2 3">
    <name type="scientific">Eimeria tenella</name>
    <name type="common">Coccidian parasite</name>
    <dbReference type="NCBI Taxonomy" id="5802"/>
    <lineage>
        <taxon>Eukaryota</taxon>
        <taxon>Sar</taxon>
        <taxon>Alveolata</taxon>
        <taxon>Apicomplexa</taxon>
        <taxon>Conoidasida</taxon>
        <taxon>Coccidia</taxon>
        <taxon>Eucoccidiorida</taxon>
        <taxon>Eimeriorina</taxon>
        <taxon>Eimeriidae</taxon>
        <taxon>Eimeria</taxon>
    </lineage>
</organism>
<dbReference type="EMBL" id="HG673802">
    <property type="protein sequence ID" value="CDJ37998.1"/>
    <property type="molecule type" value="Genomic_DNA"/>
</dbReference>
<dbReference type="RefSeq" id="XP_013228836.1">
    <property type="nucleotide sequence ID" value="XM_013373382.1"/>
</dbReference>
<protein>
    <recommendedName>
        <fullName evidence="4">SAG family member</fullName>
    </recommendedName>
</protein>
<evidence type="ECO:0000313" key="3">
    <source>
        <dbReference type="Proteomes" id="UP000030747"/>
    </source>
</evidence>
<gene>
    <name evidence="2" type="ORF">ETH_00027470</name>
</gene>
<evidence type="ECO:0000256" key="1">
    <source>
        <dbReference type="SAM" id="SignalP"/>
    </source>
</evidence>
<sequence length="76" mass="8313">MVTRWTLAVTWLAFWATSPVPALLEKIPDQTGEINGHQNSTETTAAELLNEFAGEEDVASIMAEYGNSTVPSVLYQ</sequence>
<feature type="signal peptide" evidence="1">
    <location>
        <begin position="1"/>
        <end position="24"/>
    </location>
</feature>
<dbReference type="GeneID" id="25254587"/>
<reference evidence="2" key="2">
    <citation type="submission" date="2013-10" db="EMBL/GenBank/DDBJ databases">
        <authorList>
            <person name="Aslett M."/>
        </authorList>
    </citation>
    <scope>NUCLEOTIDE SEQUENCE [LARGE SCALE GENOMIC DNA]</scope>
    <source>
        <strain evidence="2">Houghton</strain>
    </source>
</reference>
<dbReference type="VEuPathDB" id="ToxoDB:ETH_00027470"/>
<accession>U6KRD4</accession>
<evidence type="ECO:0008006" key="4">
    <source>
        <dbReference type="Google" id="ProtNLM"/>
    </source>
</evidence>
<name>U6KRD4_EIMTE</name>
<keyword evidence="3" id="KW-1185">Reference proteome</keyword>
<dbReference type="Proteomes" id="UP000030747">
    <property type="component" value="Unassembled WGS sequence"/>
</dbReference>
<dbReference type="VEuPathDB" id="ToxoDB:ETH2_0421300"/>